<dbReference type="InterPro" id="IPR045379">
    <property type="entry name" value="Crinkler_N"/>
</dbReference>
<dbReference type="Pfam" id="PF20147">
    <property type="entry name" value="Crinkler"/>
    <property type="match status" value="1"/>
</dbReference>
<gene>
    <name evidence="5" type="ORF">ACHE_50990A</name>
</gene>
<accession>A0A7R7ZQX1</accession>
<dbReference type="RefSeq" id="XP_043138314.1">
    <property type="nucleotide sequence ID" value="XM_043280768.1"/>
</dbReference>
<evidence type="ECO:0000313" key="6">
    <source>
        <dbReference type="Proteomes" id="UP000637239"/>
    </source>
</evidence>
<dbReference type="EMBL" id="AP024420">
    <property type="protein sequence ID" value="BCR89792.1"/>
    <property type="molecule type" value="Genomic_DNA"/>
</dbReference>
<reference evidence="5" key="1">
    <citation type="submission" date="2021-01" db="EMBL/GenBank/DDBJ databases">
        <authorList>
            <consortium name="Aspergillus chevalieri M1 genome sequencing consortium"/>
            <person name="Kazuki M."/>
            <person name="Futagami T."/>
        </authorList>
    </citation>
    <scope>NUCLEOTIDE SEQUENCE</scope>
    <source>
        <strain evidence="5">M1</strain>
    </source>
</reference>
<dbReference type="Proteomes" id="UP000637239">
    <property type="component" value="Chromosome 5"/>
</dbReference>
<dbReference type="SUPFAM" id="SSF52540">
    <property type="entry name" value="P-loop containing nucleoside triphosphate hydrolases"/>
    <property type="match status" value="1"/>
</dbReference>
<dbReference type="GeneID" id="66984150"/>
<evidence type="ECO:0000256" key="2">
    <source>
        <dbReference type="ARBA" id="ARBA00004613"/>
    </source>
</evidence>
<feature type="domain" description="Crinkler effector protein N-terminal" evidence="4">
    <location>
        <begin position="25"/>
        <end position="121"/>
    </location>
</feature>
<protein>
    <recommendedName>
        <fullName evidence="4">Crinkler effector protein N-terminal domain-containing protein</fullName>
    </recommendedName>
</protein>
<dbReference type="InterPro" id="IPR027417">
    <property type="entry name" value="P-loop_NTPase"/>
</dbReference>
<organism evidence="5 6">
    <name type="scientific">Aspergillus chevalieri</name>
    <name type="common">Eurotium chevalieri</name>
    <dbReference type="NCBI Taxonomy" id="182096"/>
    <lineage>
        <taxon>Eukaryota</taxon>
        <taxon>Fungi</taxon>
        <taxon>Dikarya</taxon>
        <taxon>Ascomycota</taxon>
        <taxon>Pezizomycotina</taxon>
        <taxon>Eurotiomycetes</taxon>
        <taxon>Eurotiomycetidae</taxon>
        <taxon>Eurotiales</taxon>
        <taxon>Aspergillaceae</taxon>
        <taxon>Aspergillus</taxon>
        <taxon>Aspergillus subgen. Aspergillus</taxon>
    </lineage>
</organism>
<evidence type="ECO:0000313" key="5">
    <source>
        <dbReference type="EMBL" id="BCR89792.1"/>
    </source>
</evidence>
<comment type="subcellular location">
    <subcellularLocation>
        <location evidence="1">Host cell</location>
    </subcellularLocation>
    <subcellularLocation>
        <location evidence="2">Secreted</location>
    </subcellularLocation>
</comment>
<dbReference type="KEGG" id="ache:ACHE_50990A"/>
<sequence>MAAAITSWVLNPIQSLTMSRPRTRELWCAVPGNLRQPFSIECIADQDNIQTLKKKIWDHAPAHAKKDAADYGDLTLYSPVVQLNYEEEFKIDNGELLHPRRMVTFNPLFPESKDPDVDIVVVVMSGDTTTRKRKRSESQGVDLSPKRLITEDPHVCPRERTVSELAAILDDVNIVHVRGTPASGKTYLSELLRQHYRKGGRRVSLIKKWEGLDFKNPWDSLVKLVEKWNEELEGAPTTSFTTTSSESKHDLSWVLTSNTVILVDEAQMTYSDDVLWNTILKGRQSSLFGYNFRLCLFCSYGSPETGPDQTFFTPVRLSNQQCISLTPQSQQYSPPIGLFYDKEEFRDVVSRSIPVEYQETFTFDEGAQDYIFALSNGHPGAVESILSTLFQTYRHKIKHRHIKTLTEDHVIWFLEDTGTVFQKLSTQPVNRSFPDISRATNGICNTLCKITEEGSIPFDINNASIKFCYQKGWIHRVALDGGDIAVLPSRLHEKYIEYWIGKMSIPMPARFDSLPKLCKEVLREFSITILRHSAEGKKISTASQPRPVESQYQDEFHRGFVHVAGLGVPISSEWSRTKDGRVDFYIPEKKWAIELLRDHNKIDEYISRFKEGGKYHPWLKENMVKDWIIIDCATSLPTKEFSEPRLWHAVFIDDYSELRLYNHQKALIMSVHLHI</sequence>
<evidence type="ECO:0000259" key="4">
    <source>
        <dbReference type="Pfam" id="PF20147"/>
    </source>
</evidence>
<dbReference type="GO" id="GO:0005576">
    <property type="term" value="C:extracellular region"/>
    <property type="evidence" value="ECO:0007669"/>
    <property type="project" value="UniProtKB-SubCell"/>
</dbReference>
<keyword evidence="6" id="KW-1185">Reference proteome</keyword>
<dbReference type="AlphaFoldDB" id="A0A7R7ZQX1"/>
<reference evidence="5" key="2">
    <citation type="submission" date="2021-02" db="EMBL/GenBank/DDBJ databases">
        <title>Aspergillus chevalieri M1 genome sequence.</title>
        <authorList>
            <person name="Kadooka C."/>
            <person name="Mori K."/>
            <person name="Futagami T."/>
        </authorList>
    </citation>
    <scope>NUCLEOTIDE SEQUENCE</scope>
    <source>
        <strain evidence="5">M1</strain>
    </source>
</reference>
<keyword evidence="3" id="KW-0964">Secreted</keyword>
<dbReference type="GO" id="GO:0043657">
    <property type="term" value="C:host cell"/>
    <property type="evidence" value="ECO:0007669"/>
    <property type="project" value="UniProtKB-SubCell"/>
</dbReference>
<name>A0A7R7ZQX1_ASPCH</name>
<proteinExistence type="predicted"/>
<evidence type="ECO:0000256" key="3">
    <source>
        <dbReference type="ARBA" id="ARBA00022525"/>
    </source>
</evidence>
<evidence type="ECO:0000256" key="1">
    <source>
        <dbReference type="ARBA" id="ARBA00004340"/>
    </source>
</evidence>